<dbReference type="AlphaFoldDB" id="A0A6G9ASK6"/>
<name>A0A6G9ASK6_9BACT</name>
<dbReference type="RefSeq" id="WP_167213211.1">
    <property type="nucleotide sequence ID" value="NZ_CP050063.1"/>
</dbReference>
<dbReference type="Proteomes" id="UP000501802">
    <property type="component" value="Chromosome"/>
</dbReference>
<keyword evidence="3" id="KW-1185">Reference proteome</keyword>
<dbReference type="InterPro" id="IPR025438">
    <property type="entry name" value="DUF4180"/>
</dbReference>
<feature type="domain" description="DUF4180" evidence="1">
    <location>
        <begin position="9"/>
        <end position="117"/>
    </location>
</feature>
<accession>A0A6G9ASK6</accession>
<organism evidence="2 3">
    <name type="scientific">Spirosoma aureum</name>
    <dbReference type="NCBI Taxonomy" id="2692134"/>
    <lineage>
        <taxon>Bacteria</taxon>
        <taxon>Pseudomonadati</taxon>
        <taxon>Bacteroidota</taxon>
        <taxon>Cytophagia</taxon>
        <taxon>Cytophagales</taxon>
        <taxon>Cytophagaceae</taxon>
        <taxon>Spirosoma</taxon>
    </lineage>
</organism>
<dbReference type="KEGG" id="spib:G8759_23160"/>
<dbReference type="Pfam" id="PF13788">
    <property type="entry name" value="DUF4180"/>
    <property type="match status" value="1"/>
</dbReference>
<evidence type="ECO:0000313" key="3">
    <source>
        <dbReference type="Proteomes" id="UP000501802"/>
    </source>
</evidence>
<proteinExistence type="predicted"/>
<dbReference type="EMBL" id="CP050063">
    <property type="protein sequence ID" value="QIP15316.1"/>
    <property type="molecule type" value="Genomic_DNA"/>
</dbReference>
<protein>
    <submittedName>
        <fullName evidence="2">DUF4180 domain-containing protein</fullName>
    </submittedName>
</protein>
<sequence length="120" mass="13575">MDIKTHTINDIKIAEVVSDTIVVKTTDDGLDLLGNLYYQDFDRIIIHEENITPDFFDLKSGIAGEMLQKFSTYRVRLAVVGDFAKYPGKSIKDFIIESNRTRQINFVNSTAEALSRLSAN</sequence>
<evidence type="ECO:0000313" key="2">
    <source>
        <dbReference type="EMBL" id="QIP15316.1"/>
    </source>
</evidence>
<reference evidence="2 3" key="1">
    <citation type="submission" date="2020-03" db="EMBL/GenBank/DDBJ databases">
        <authorList>
            <person name="Kim M.K."/>
        </authorList>
    </citation>
    <scope>NUCLEOTIDE SEQUENCE [LARGE SCALE GENOMIC DNA]</scope>
    <source>
        <strain evidence="2 3">BT328</strain>
    </source>
</reference>
<evidence type="ECO:0000259" key="1">
    <source>
        <dbReference type="Pfam" id="PF13788"/>
    </source>
</evidence>
<gene>
    <name evidence="2" type="ORF">G8759_23160</name>
</gene>